<keyword evidence="1" id="KW-1133">Transmembrane helix</keyword>
<name>A0ABY7PYE8_9ACTN</name>
<protein>
    <submittedName>
        <fullName evidence="2">Uncharacterized protein</fullName>
    </submittedName>
</protein>
<dbReference type="RefSeq" id="WP_270140667.1">
    <property type="nucleotide sequence ID" value="NZ_CP115450.1"/>
</dbReference>
<dbReference type="EMBL" id="CP115450">
    <property type="protein sequence ID" value="WBP85026.1"/>
    <property type="molecule type" value="Genomic_DNA"/>
</dbReference>
<evidence type="ECO:0000256" key="1">
    <source>
        <dbReference type="SAM" id="Phobius"/>
    </source>
</evidence>
<feature type="transmembrane region" description="Helical" evidence="1">
    <location>
        <begin position="67"/>
        <end position="88"/>
    </location>
</feature>
<sequence>MSESRPSGIRAPGCTRGAGCPASSCVSTQALPVLAATLAAATGPDCPAPAALATATHLAGLRPLGQVLLWIAVAAWLLTAAAFLLTAAPVPGSPASCTGATDAARPP</sequence>
<organism evidence="2 3">
    <name type="scientific">Kitasatospora cathayae</name>
    <dbReference type="NCBI Taxonomy" id="3004092"/>
    <lineage>
        <taxon>Bacteria</taxon>
        <taxon>Bacillati</taxon>
        <taxon>Actinomycetota</taxon>
        <taxon>Actinomycetes</taxon>
        <taxon>Kitasatosporales</taxon>
        <taxon>Streptomycetaceae</taxon>
        <taxon>Kitasatospora</taxon>
    </lineage>
</organism>
<keyword evidence="1" id="KW-0472">Membrane</keyword>
<keyword evidence="3" id="KW-1185">Reference proteome</keyword>
<accession>A0ABY7PYE8</accession>
<keyword evidence="1" id="KW-0812">Transmembrane</keyword>
<reference evidence="3" key="1">
    <citation type="submission" date="2022-12" db="EMBL/GenBank/DDBJ databases">
        <authorList>
            <person name="Mo P."/>
        </authorList>
    </citation>
    <scope>NUCLEOTIDE SEQUENCE [LARGE SCALE GENOMIC DNA]</scope>
    <source>
        <strain evidence="3">HUAS 3-15</strain>
    </source>
</reference>
<evidence type="ECO:0000313" key="2">
    <source>
        <dbReference type="EMBL" id="WBP85026.1"/>
    </source>
</evidence>
<dbReference type="Proteomes" id="UP001212821">
    <property type="component" value="Chromosome"/>
</dbReference>
<gene>
    <name evidence="2" type="ORF">O1G21_03595</name>
</gene>
<evidence type="ECO:0000313" key="3">
    <source>
        <dbReference type="Proteomes" id="UP001212821"/>
    </source>
</evidence>
<proteinExistence type="predicted"/>